<sequence length="277" mass="29521">MTRMHFAVSIGYLAQPALPGWSVHSSFDNAVNLCRAGDRQMLALVSERYPDGPSAVRIAAPVGWGRCFQRGQTIALRNGVLCAEGVRDAAIGMRGARIWSRPDLPCGRVIEDAGCRLESLTGLLGQQQAWLMTSAEAEMPDNTDALSALVGMGQGLTPAGDDFLVGYLCLGRVFAAMGDRPRVELNRLAGSLRRRLCRTGDISEHHLRLALDGHFNSALCDLRSAMFQPAANYGSIRLAASDLAAIGASSGRDTLAGVAAAFRRFAAFTVHAYAGVS</sequence>
<dbReference type="InterPro" id="IPR021530">
    <property type="entry name" value="AllH-like"/>
</dbReference>
<name>A0A4R6A6G9_9RHOB</name>
<dbReference type="AlphaFoldDB" id="A0A4R6A6G9"/>
<proteinExistence type="predicted"/>
<dbReference type="OrthoDB" id="8129989at2"/>
<evidence type="ECO:0000313" key="1">
    <source>
        <dbReference type="EMBL" id="TDL78307.1"/>
    </source>
</evidence>
<gene>
    <name evidence="1" type="ORF">E2L08_11420</name>
</gene>
<reference evidence="1 2" key="1">
    <citation type="submission" date="2019-03" db="EMBL/GenBank/DDBJ databases">
        <title>Primorskyibacter sp. SS33 isolated from sediments.</title>
        <authorList>
            <person name="Xunke S."/>
        </authorList>
    </citation>
    <scope>NUCLEOTIDE SEQUENCE [LARGE SCALE GENOMIC DNA]</scope>
    <source>
        <strain evidence="1 2">SS33</strain>
    </source>
</reference>
<dbReference type="Proteomes" id="UP000295701">
    <property type="component" value="Unassembled WGS sequence"/>
</dbReference>
<keyword evidence="2" id="KW-1185">Reference proteome</keyword>
<organism evidence="1 2">
    <name type="scientific">Palleronia sediminis</name>
    <dbReference type="NCBI Taxonomy" id="2547833"/>
    <lineage>
        <taxon>Bacteria</taxon>
        <taxon>Pseudomonadati</taxon>
        <taxon>Pseudomonadota</taxon>
        <taxon>Alphaproteobacteria</taxon>
        <taxon>Rhodobacterales</taxon>
        <taxon>Roseobacteraceae</taxon>
        <taxon>Palleronia</taxon>
    </lineage>
</organism>
<accession>A0A4R6A6G9</accession>
<comment type="caution">
    <text evidence="1">The sequence shown here is derived from an EMBL/GenBank/DDBJ whole genome shotgun (WGS) entry which is preliminary data.</text>
</comment>
<evidence type="ECO:0000313" key="2">
    <source>
        <dbReference type="Proteomes" id="UP000295701"/>
    </source>
</evidence>
<protein>
    <submittedName>
        <fullName evidence="1">DUF2877 domain-containing protein</fullName>
    </submittedName>
</protein>
<dbReference type="Pfam" id="PF11392">
    <property type="entry name" value="AllH"/>
    <property type="match status" value="1"/>
</dbReference>
<dbReference type="EMBL" id="SNAA01000012">
    <property type="protein sequence ID" value="TDL78307.1"/>
    <property type="molecule type" value="Genomic_DNA"/>
</dbReference>